<reference evidence="10 11" key="1">
    <citation type="submission" date="2023-08" db="EMBL/GenBank/DDBJ databases">
        <title>Alcaligenaceae gen. nov., a novel taxon isolated from the sludge of Yixing Pesticide Factory.</title>
        <authorList>
            <person name="Ruan L."/>
        </authorList>
    </citation>
    <scope>NUCLEOTIDE SEQUENCE [LARGE SCALE GENOMIC DNA]</scope>
    <source>
        <strain evidence="10 11">LG-2</strain>
    </source>
</reference>
<evidence type="ECO:0000256" key="6">
    <source>
        <dbReference type="SAM" id="Phobius"/>
    </source>
</evidence>
<dbReference type="InterPro" id="IPR016174">
    <property type="entry name" value="Di-haem_cyt_TM"/>
</dbReference>
<dbReference type="InterPro" id="IPR012675">
    <property type="entry name" value="Beta-grasp_dom_sf"/>
</dbReference>
<evidence type="ECO:0000259" key="9">
    <source>
        <dbReference type="PROSITE" id="PS51384"/>
    </source>
</evidence>
<dbReference type="Pfam" id="PF00175">
    <property type="entry name" value="NAD_binding_1"/>
    <property type="match status" value="1"/>
</dbReference>
<feature type="transmembrane region" description="Helical" evidence="6">
    <location>
        <begin position="213"/>
        <end position="232"/>
    </location>
</feature>
<dbReference type="Gene3D" id="2.40.30.10">
    <property type="entry name" value="Translation factors"/>
    <property type="match status" value="1"/>
</dbReference>
<dbReference type="CDD" id="cd00207">
    <property type="entry name" value="fer2"/>
    <property type="match status" value="1"/>
</dbReference>
<protein>
    <submittedName>
        <fullName evidence="10">2Fe-2S iron-sulfur cluster-binding protein</fullName>
    </submittedName>
</protein>
<dbReference type="PRINTS" id="PR00410">
    <property type="entry name" value="PHEHYDRXLASE"/>
</dbReference>
<keyword evidence="6" id="KW-0812">Transmembrane</keyword>
<dbReference type="InterPro" id="IPR008333">
    <property type="entry name" value="Cbr1-like_FAD-bd_dom"/>
</dbReference>
<dbReference type="PROSITE" id="PS00197">
    <property type="entry name" value="2FE2S_FER_1"/>
    <property type="match status" value="1"/>
</dbReference>
<dbReference type="SUPFAM" id="SSF63380">
    <property type="entry name" value="Riboflavin synthase domain-like"/>
    <property type="match status" value="1"/>
</dbReference>
<gene>
    <name evidence="10" type="ORF">Q8947_06370</name>
</gene>
<dbReference type="InterPro" id="IPR001041">
    <property type="entry name" value="2Fe-2S_ferredoxin-type"/>
</dbReference>
<dbReference type="Gene3D" id="1.20.810.10">
    <property type="entry name" value="Cytochrome Bc1 Complex, Chain C"/>
    <property type="match status" value="1"/>
</dbReference>
<evidence type="ECO:0000256" key="3">
    <source>
        <dbReference type="ARBA" id="ARBA00022714"/>
    </source>
</evidence>
<dbReference type="Proteomes" id="UP001232156">
    <property type="component" value="Unassembled WGS sequence"/>
</dbReference>
<keyword evidence="3" id="KW-0411">Iron-sulfur</keyword>
<dbReference type="InterPro" id="IPR039261">
    <property type="entry name" value="FNR_nucleotide-bd"/>
</dbReference>
<dbReference type="Gene3D" id="3.10.20.30">
    <property type="match status" value="1"/>
</dbReference>
<dbReference type="Pfam" id="PF00111">
    <property type="entry name" value="Fer2"/>
    <property type="match status" value="1"/>
</dbReference>
<evidence type="ECO:0000259" key="7">
    <source>
        <dbReference type="PROSITE" id="PS51002"/>
    </source>
</evidence>
<dbReference type="RefSeq" id="WP_347286790.1">
    <property type="nucleotide sequence ID" value="NZ_JAUZQE010000011.1"/>
</dbReference>
<dbReference type="InterPro" id="IPR001433">
    <property type="entry name" value="OxRdtase_FAD/NAD-bd"/>
</dbReference>
<feature type="domain" description="2Fe-2S ferredoxin-type" evidence="8">
    <location>
        <begin position="295"/>
        <end position="387"/>
    </location>
</feature>
<name>A0ABU1D5G1_9BURK</name>
<dbReference type="PROSITE" id="PS51384">
    <property type="entry name" value="FAD_FR"/>
    <property type="match status" value="1"/>
</dbReference>
<evidence type="ECO:0000256" key="5">
    <source>
        <dbReference type="SAM" id="MobiDB-lite"/>
    </source>
</evidence>
<dbReference type="PANTHER" id="PTHR47354">
    <property type="entry name" value="NADH OXIDOREDUCTASE HCR"/>
    <property type="match status" value="1"/>
</dbReference>
<dbReference type="InterPro" id="IPR050415">
    <property type="entry name" value="MRET"/>
</dbReference>
<dbReference type="InterPro" id="IPR017938">
    <property type="entry name" value="Riboflavin_synthase-like_b-brl"/>
</dbReference>
<comment type="cofactor">
    <cofactor evidence="1">
        <name>FAD</name>
        <dbReference type="ChEBI" id="CHEBI:57692"/>
    </cofactor>
</comment>
<dbReference type="InterPro" id="IPR017927">
    <property type="entry name" value="FAD-bd_FR_type"/>
</dbReference>
<feature type="transmembrane region" description="Helical" evidence="6">
    <location>
        <begin position="37"/>
        <end position="56"/>
    </location>
</feature>
<comment type="caution">
    <text evidence="10">The sequence shown here is derived from an EMBL/GenBank/DDBJ whole genome shotgun (WGS) entry which is preliminary data.</text>
</comment>
<dbReference type="SUPFAM" id="SSF54292">
    <property type="entry name" value="2Fe-2S ferredoxin-like"/>
    <property type="match status" value="1"/>
</dbReference>
<comment type="subunit">
    <text evidence="2">The main subunits of complex b-c1 are: cytochrome b, cytochrome c1 and the Rieske protein.</text>
</comment>
<dbReference type="SUPFAM" id="SSF81342">
    <property type="entry name" value="Transmembrane di-heme cytochromes"/>
    <property type="match status" value="1"/>
</dbReference>
<proteinExistence type="predicted"/>
<feature type="transmembrane region" description="Helical" evidence="6">
    <location>
        <begin position="117"/>
        <end position="137"/>
    </location>
</feature>
<evidence type="ECO:0000313" key="11">
    <source>
        <dbReference type="Proteomes" id="UP001232156"/>
    </source>
</evidence>
<dbReference type="InterPro" id="IPR027387">
    <property type="entry name" value="Cytb/b6-like_sf"/>
</dbReference>
<feature type="transmembrane region" description="Helical" evidence="6">
    <location>
        <begin position="87"/>
        <end position="105"/>
    </location>
</feature>
<feature type="transmembrane region" description="Helical" evidence="6">
    <location>
        <begin position="252"/>
        <end position="285"/>
    </location>
</feature>
<dbReference type="SUPFAM" id="SSF52343">
    <property type="entry name" value="Ferredoxin reductase-like, C-terminal NADP-linked domain"/>
    <property type="match status" value="1"/>
</dbReference>
<organism evidence="10 11">
    <name type="scientific">Yanghanlia caeni</name>
    <dbReference type="NCBI Taxonomy" id="3064283"/>
    <lineage>
        <taxon>Bacteria</taxon>
        <taxon>Pseudomonadati</taxon>
        <taxon>Pseudomonadota</taxon>
        <taxon>Betaproteobacteria</taxon>
        <taxon>Burkholderiales</taxon>
        <taxon>Alcaligenaceae</taxon>
        <taxon>Yanghanlia</taxon>
    </lineage>
</organism>
<dbReference type="Pfam" id="PF00033">
    <property type="entry name" value="Cytochrome_B"/>
    <property type="match status" value="1"/>
</dbReference>
<dbReference type="InterPro" id="IPR005797">
    <property type="entry name" value="Cyt_b/b6_N"/>
</dbReference>
<feature type="compositionally biased region" description="Basic and acidic residues" evidence="5">
    <location>
        <begin position="653"/>
        <end position="665"/>
    </location>
</feature>
<keyword evidence="3" id="KW-0479">Metal-binding</keyword>
<feature type="domain" description="Cytochrome b/b6 N-terminal region profile" evidence="7">
    <location>
        <begin position="1"/>
        <end position="213"/>
    </location>
</feature>
<feature type="region of interest" description="Disordered" evidence="5">
    <location>
        <begin position="641"/>
        <end position="665"/>
    </location>
</feature>
<comment type="cofactor">
    <cofactor evidence="4">
        <name>[2Fe-2S] cluster</name>
        <dbReference type="ChEBI" id="CHEBI:190135"/>
    </cofactor>
</comment>
<evidence type="ECO:0000259" key="8">
    <source>
        <dbReference type="PROSITE" id="PS51085"/>
    </source>
</evidence>
<dbReference type="PROSITE" id="PS51002">
    <property type="entry name" value="CYTB_NTER"/>
    <property type="match status" value="1"/>
</dbReference>
<feature type="transmembrane region" description="Helical" evidence="6">
    <location>
        <begin position="178"/>
        <end position="201"/>
    </location>
</feature>
<evidence type="ECO:0000256" key="1">
    <source>
        <dbReference type="ARBA" id="ARBA00001974"/>
    </source>
</evidence>
<dbReference type="InterPro" id="IPR006058">
    <property type="entry name" value="2Fe2S_fd_BS"/>
</dbReference>
<dbReference type="Gene3D" id="3.40.50.80">
    <property type="entry name" value="Nucleotide-binding domain of ferredoxin-NADP reductase (FNR) module"/>
    <property type="match status" value="1"/>
</dbReference>
<feature type="domain" description="FAD-binding FR-type" evidence="9">
    <location>
        <begin position="395"/>
        <end position="504"/>
    </location>
</feature>
<evidence type="ECO:0000256" key="2">
    <source>
        <dbReference type="ARBA" id="ARBA00011649"/>
    </source>
</evidence>
<sequence length="665" mass="73710">MITLVQRALRAGFMAIESLFNRAFGDRLNPFYHLGKISFFLFWVIAVTGLVLYAFFDTSVEGAYPSVESVTHGAWGLGGAIRGLHRYGSDAMVLTMLLHMLRYFAHDRLRGFRAFSWVTGVGLIWLTYASGINGFMLPWDRLAQFITQASFEWLDWLPGFDGRLSRNFILPEHVTNRLFSLLVFMHIGLPLALLLLMWIHVQRVPKAGTQPPRPIAIVLMITLVVLSVALPVTSQGPADLHTMPLSLSLDWFLLPVFPLIQNGQLGLTWGLALGFTLVGAALPWLRLQRKSKVRHTLTIHPGPATATARAEETLLDAGLRADLALPYDCRSGGCGVCVCTILNGRVDLGPYQEAALTPAMRARGQALMCCAVALEDVEFEVEGIASLVAGDGADMQVWQGRVQRMERLTPDLMRLFIALPPDTVIHYQAGQYINILLDDGSKRSFSFAKAPPDPAKPAFTPEDSIIELHIRRVEGGRYTTHVFEHMQVGDEIRFEGPVGRFTLRDSDRPILMLAGATGYAPIRSILEDAFRKGLRRPIALYWGVRNEADLYLQEELQRWQAQHPQFTYTPVLSGVDESSTWSGRRGLVHEALLADHSDLTGYEIYVCGSVRMVESAVPDFLSHGLAEEFCFSDAFVPNSQSAAAAPEPAAQGSDDREAPTLPHDT</sequence>
<dbReference type="EMBL" id="JAUZQE010000011">
    <property type="protein sequence ID" value="MDR4125607.1"/>
    <property type="molecule type" value="Genomic_DNA"/>
</dbReference>
<dbReference type="Pfam" id="PF00970">
    <property type="entry name" value="FAD_binding_6"/>
    <property type="match status" value="1"/>
</dbReference>
<keyword evidence="3" id="KW-0001">2Fe-2S</keyword>
<dbReference type="InterPro" id="IPR001709">
    <property type="entry name" value="Flavoprot_Pyr_Nucl_cyt_Rdtase"/>
</dbReference>
<dbReference type="CDD" id="cd06189">
    <property type="entry name" value="flavin_oxioreductase"/>
    <property type="match status" value="1"/>
</dbReference>
<keyword evidence="11" id="KW-1185">Reference proteome</keyword>
<dbReference type="PRINTS" id="PR00371">
    <property type="entry name" value="FPNCR"/>
</dbReference>
<evidence type="ECO:0000256" key="4">
    <source>
        <dbReference type="ARBA" id="ARBA00034078"/>
    </source>
</evidence>
<keyword evidence="3" id="KW-0408">Iron</keyword>
<dbReference type="InterPro" id="IPR036010">
    <property type="entry name" value="2Fe-2S_ferredoxin-like_sf"/>
</dbReference>
<accession>A0ABU1D5G1</accession>
<dbReference type="PANTHER" id="PTHR47354:SF5">
    <property type="entry name" value="PROTEIN RFBI"/>
    <property type="match status" value="1"/>
</dbReference>
<keyword evidence="6" id="KW-0472">Membrane</keyword>
<evidence type="ECO:0000313" key="10">
    <source>
        <dbReference type="EMBL" id="MDR4125607.1"/>
    </source>
</evidence>
<keyword evidence="6" id="KW-1133">Transmembrane helix</keyword>
<dbReference type="PROSITE" id="PS51085">
    <property type="entry name" value="2FE2S_FER_2"/>
    <property type="match status" value="1"/>
</dbReference>